<name>Q60DX4_ORYSJ</name>
<dbReference type="Proteomes" id="UP000000763">
    <property type="component" value="Chromosome 5"/>
</dbReference>
<reference evidence="2" key="1">
    <citation type="journal article" date="2005" name="Nature">
        <title>The map-based sequence of the rice genome.</title>
        <authorList>
            <consortium name="International rice genome sequencing project (IRGSP)"/>
            <person name="Matsumoto T."/>
            <person name="Wu J."/>
            <person name="Kanamori H."/>
            <person name="Katayose Y."/>
            <person name="Fujisawa M."/>
            <person name="Namiki N."/>
            <person name="Mizuno H."/>
            <person name="Yamamoto K."/>
            <person name="Antonio B.A."/>
            <person name="Baba T."/>
            <person name="Sakata K."/>
            <person name="Nagamura Y."/>
            <person name="Aoki H."/>
            <person name="Arikawa K."/>
            <person name="Arita K."/>
            <person name="Bito T."/>
            <person name="Chiden Y."/>
            <person name="Fujitsuka N."/>
            <person name="Fukunaka R."/>
            <person name="Hamada M."/>
            <person name="Harada C."/>
            <person name="Hayashi A."/>
            <person name="Hijishita S."/>
            <person name="Honda M."/>
            <person name="Hosokawa S."/>
            <person name="Ichikawa Y."/>
            <person name="Idonuma A."/>
            <person name="Iijima M."/>
            <person name="Ikeda M."/>
            <person name="Ikeno M."/>
            <person name="Ito K."/>
            <person name="Ito S."/>
            <person name="Ito T."/>
            <person name="Ito Y."/>
            <person name="Ito Y."/>
            <person name="Iwabuchi A."/>
            <person name="Kamiya K."/>
            <person name="Karasawa W."/>
            <person name="Kurita K."/>
            <person name="Katagiri S."/>
            <person name="Kikuta A."/>
            <person name="Kobayashi H."/>
            <person name="Kobayashi N."/>
            <person name="Machita K."/>
            <person name="Maehara T."/>
            <person name="Masukawa M."/>
            <person name="Mizubayashi T."/>
            <person name="Mukai Y."/>
            <person name="Nagasaki H."/>
            <person name="Nagata Y."/>
            <person name="Naito S."/>
            <person name="Nakashima M."/>
            <person name="Nakama Y."/>
            <person name="Nakamichi Y."/>
            <person name="Nakamura M."/>
            <person name="Meguro A."/>
            <person name="Negishi M."/>
            <person name="Ohta I."/>
            <person name="Ohta T."/>
            <person name="Okamoto M."/>
            <person name="Ono N."/>
            <person name="Saji S."/>
            <person name="Sakaguchi M."/>
            <person name="Sakai K."/>
            <person name="Shibata M."/>
            <person name="Shimokawa T."/>
            <person name="Song J."/>
            <person name="Takazaki Y."/>
            <person name="Terasawa K."/>
            <person name="Tsugane M."/>
            <person name="Tsuji K."/>
            <person name="Ueda S."/>
            <person name="Waki K."/>
            <person name="Yamagata H."/>
            <person name="Yamamoto M."/>
            <person name="Yamamoto S."/>
            <person name="Yamane H."/>
            <person name="Yoshiki S."/>
            <person name="Yoshihara R."/>
            <person name="Yukawa K."/>
            <person name="Zhong H."/>
            <person name="Yano M."/>
            <person name="Yuan Q."/>
            <person name="Ouyang S."/>
            <person name="Liu J."/>
            <person name="Jones K.M."/>
            <person name="Gansberger K."/>
            <person name="Moffat K."/>
            <person name="Hill J."/>
            <person name="Bera J."/>
            <person name="Fadrosh D."/>
            <person name="Jin S."/>
            <person name="Johri S."/>
            <person name="Kim M."/>
            <person name="Overton L."/>
            <person name="Reardon M."/>
            <person name="Tsitrin T."/>
            <person name="Vuong H."/>
            <person name="Weaver B."/>
            <person name="Ciecko A."/>
            <person name="Tallon L."/>
            <person name="Jackson J."/>
            <person name="Pai G."/>
            <person name="Aken S.V."/>
            <person name="Utterback T."/>
            <person name="Reidmuller S."/>
            <person name="Feldblyum T."/>
            <person name="Hsiao J."/>
            <person name="Zismann V."/>
            <person name="Iobst S."/>
            <person name="de Vazeille A.R."/>
            <person name="Buell C.R."/>
            <person name="Ying K."/>
            <person name="Li Y."/>
            <person name="Lu T."/>
            <person name="Huang Y."/>
            <person name="Zhao Q."/>
            <person name="Feng Q."/>
            <person name="Zhang L."/>
            <person name="Zhu J."/>
            <person name="Weng Q."/>
            <person name="Mu J."/>
            <person name="Lu Y."/>
            <person name="Fan D."/>
            <person name="Liu Y."/>
            <person name="Guan J."/>
            <person name="Zhang Y."/>
            <person name="Yu S."/>
            <person name="Liu X."/>
            <person name="Zhang Y."/>
            <person name="Hong G."/>
            <person name="Han B."/>
            <person name="Choisne N."/>
            <person name="Demange N."/>
            <person name="Orjeda G."/>
            <person name="Samain S."/>
            <person name="Cattolico L."/>
            <person name="Pelletier E."/>
            <person name="Couloux A."/>
            <person name="Segurens B."/>
            <person name="Wincker P."/>
            <person name="D'Hont A."/>
            <person name="Scarpelli C."/>
            <person name="Weissenbach J."/>
            <person name="Salanoubat M."/>
            <person name="Quetier F."/>
            <person name="Yu Y."/>
            <person name="Kim H.R."/>
            <person name="Rambo T."/>
            <person name="Currie J."/>
            <person name="Collura K."/>
            <person name="Luo M."/>
            <person name="Yang T."/>
            <person name="Ammiraju J.S.S."/>
            <person name="Engler F."/>
            <person name="Soderlund C."/>
            <person name="Wing R.A."/>
            <person name="Palmer L.E."/>
            <person name="de la Bastide M."/>
            <person name="Spiegel L."/>
            <person name="Nascimento L."/>
            <person name="Zutavern T."/>
            <person name="O'Shaughnessy A."/>
            <person name="Dike S."/>
            <person name="Dedhia N."/>
            <person name="Preston R."/>
            <person name="Balija V."/>
            <person name="McCombie W.R."/>
            <person name="Chow T."/>
            <person name="Chen H."/>
            <person name="Chung M."/>
            <person name="Chen C."/>
            <person name="Shaw J."/>
            <person name="Wu H."/>
            <person name="Hsiao K."/>
            <person name="Chao Y."/>
            <person name="Chu M."/>
            <person name="Cheng C."/>
            <person name="Hour A."/>
            <person name="Lee P."/>
            <person name="Lin S."/>
            <person name="Lin Y."/>
            <person name="Liou J."/>
            <person name="Liu S."/>
            <person name="Hsing Y."/>
            <person name="Raghuvanshi S."/>
            <person name="Mohanty A."/>
            <person name="Bharti A.K."/>
            <person name="Gaur A."/>
            <person name="Gupta V."/>
            <person name="Kumar D."/>
            <person name="Ravi V."/>
            <person name="Vij S."/>
            <person name="Kapur A."/>
            <person name="Khurana P."/>
            <person name="Khurana P."/>
            <person name="Khurana J.P."/>
            <person name="Tyagi A.K."/>
            <person name="Gaikwad K."/>
            <person name="Singh A."/>
            <person name="Dalal V."/>
            <person name="Srivastava S."/>
            <person name="Dixit A."/>
            <person name="Pal A.K."/>
            <person name="Ghazi I.A."/>
            <person name="Yadav M."/>
            <person name="Pandit A."/>
            <person name="Bhargava A."/>
            <person name="Sureshbabu K."/>
            <person name="Batra K."/>
            <person name="Sharma T.R."/>
            <person name="Mohapatra T."/>
            <person name="Singh N.K."/>
            <person name="Messing J."/>
            <person name="Nelson A.B."/>
            <person name="Fuks G."/>
            <person name="Kavchok S."/>
            <person name="Keizer G."/>
            <person name="Linton E."/>
            <person name="Llaca V."/>
            <person name="Song R."/>
            <person name="Tanyolac B."/>
            <person name="Young S."/>
            <person name="Ho-Il K."/>
            <person name="Hahn J.H."/>
            <person name="Sangsakoo G."/>
            <person name="Vanavichit A."/>
            <person name="de Mattos Luiz.A.T."/>
            <person name="Zimmer P.D."/>
            <person name="Malone G."/>
            <person name="Dellagostin O."/>
            <person name="de Oliveira A.C."/>
            <person name="Bevan M."/>
            <person name="Bancroft I."/>
            <person name="Minx P."/>
            <person name="Cordum H."/>
            <person name="Wilson R."/>
            <person name="Cheng Z."/>
            <person name="Jin W."/>
            <person name="Jiang J."/>
            <person name="Leong S.A."/>
            <person name="Iwama H."/>
            <person name="Gojobori T."/>
            <person name="Itoh T."/>
            <person name="Niimura Y."/>
            <person name="Fujii Y."/>
            <person name="Habara T."/>
            <person name="Sakai H."/>
            <person name="Sato Y."/>
            <person name="Wilson G."/>
            <person name="Kumar K."/>
            <person name="McCouch S."/>
            <person name="Juretic N."/>
            <person name="Hoen D."/>
            <person name="Wright S."/>
            <person name="Bruskiewich R."/>
            <person name="Bureau T."/>
            <person name="Miyao A."/>
            <person name="Hirochika H."/>
            <person name="Nishikawa T."/>
            <person name="Kadowaki K."/>
            <person name="Sugiura M."/>
            <person name="Burr B."/>
            <person name="Sasaki T."/>
        </authorList>
    </citation>
    <scope>NUCLEOTIDE SEQUENCE [LARGE SCALE GENOMIC DNA]</scope>
    <source>
        <strain evidence="2">cv. Nipponbare</strain>
    </source>
</reference>
<accession>Q60DX4</accession>
<gene>
    <name evidence="1" type="ORF">OSJNBa0090H02.15</name>
</gene>
<dbReference type="EMBL" id="AC137618">
    <property type="protein sequence ID" value="AAV31362.1"/>
    <property type="molecule type" value="Genomic_DNA"/>
</dbReference>
<proteinExistence type="predicted"/>
<organism evidence="1 2">
    <name type="scientific">Oryza sativa subsp. japonica</name>
    <name type="common">Rice</name>
    <dbReference type="NCBI Taxonomy" id="39947"/>
    <lineage>
        <taxon>Eukaryota</taxon>
        <taxon>Viridiplantae</taxon>
        <taxon>Streptophyta</taxon>
        <taxon>Embryophyta</taxon>
        <taxon>Tracheophyta</taxon>
        <taxon>Spermatophyta</taxon>
        <taxon>Magnoliopsida</taxon>
        <taxon>Liliopsida</taxon>
        <taxon>Poales</taxon>
        <taxon>Poaceae</taxon>
        <taxon>BOP clade</taxon>
        <taxon>Oryzoideae</taxon>
        <taxon>Oryzeae</taxon>
        <taxon>Oryzinae</taxon>
        <taxon>Oryza</taxon>
        <taxon>Oryza sativa</taxon>
    </lineage>
</organism>
<dbReference type="AlphaFoldDB" id="Q60DX4"/>
<evidence type="ECO:0000313" key="2">
    <source>
        <dbReference type="Proteomes" id="UP000000763"/>
    </source>
</evidence>
<reference evidence="2" key="2">
    <citation type="journal article" date="2008" name="Nucleic Acids Res.">
        <title>The rice annotation project database (RAP-DB): 2008 update.</title>
        <authorList>
            <consortium name="The rice annotation project (RAP)"/>
        </authorList>
    </citation>
    <scope>GENOME REANNOTATION</scope>
    <source>
        <strain evidence="2">cv. Nipponbare</strain>
    </source>
</reference>
<sequence>MASVSSVTPTCARVRLFGSVMSATMDPSREGVLSVEGLASQMLTTARSALSKKRTEMDVLRLSTLEAPRPISSMSARNMVLRRDDQEGGFVWSFWSRCDFCCTDITAKSTALYSWSALILI</sequence>
<protein>
    <submittedName>
        <fullName evidence="1">Uncharacterized protein</fullName>
    </submittedName>
</protein>
<evidence type="ECO:0000313" key="1">
    <source>
        <dbReference type="EMBL" id="AAV31362.1"/>
    </source>
</evidence>